<keyword evidence="1" id="KW-1133">Transmembrane helix</keyword>
<gene>
    <name evidence="2" type="ORF">BRAN1462_LOCUS2994</name>
</gene>
<name>A0A7S2HLH4_9DINO</name>
<evidence type="ECO:0000313" key="2">
    <source>
        <dbReference type="EMBL" id="CAD9493942.1"/>
    </source>
</evidence>
<keyword evidence="1" id="KW-0472">Membrane</keyword>
<dbReference type="PANTHER" id="PTHR37314:SF4">
    <property type="entry name" value="UPF0700 TRANSMEMBRANE PROTEIN YOAK"/>
    <property type="match status" value="1"/>
</dbReference>
<evidence type="ECO:0000256" key="1">
    <source>
        <dbReference type="SAM" id="Phobius"/>
    </source>
</evidence>
<feature type="transmembrane region" description="Helical" evidence="1">
    <location>
        <begin position="62"/>
        <end position="80"/>
    </location>
</feature>
<feature type="transmembrane region" description="Helical" evidence="1">
    <location>
        <begin position="192"/>
        <end position="210"/>
    </location>
</feature>
<dbReference type="AlphaFoldDB" id="A0A7S2HLH4"/>
<proteinExistence type="predicted"/>
<organism evidence="2">
    <name type="scientific">Zooxanthella nutricula</name>
    <dbReference type="NCBI Taxonomy" id="1333877"/>
    <lineage>
        <taxon>Eukaryota</taxon>
        <taxon>Sar</taxon>
        <taxon>Alveolata</taxon>
        <taxon>Dinophyceae</taxon>
        <taxon>Peridiniales</taxon>
        <taxon>Peridiniales incertae sedis</taxon>
        <taxon>Zooxanthella</taxon>
    </lineage>
</organism>
<dbReference type="Pfam" id="PF06912">
    <property type="entry name" value="DUF1275"/>
    <property type="match status" value="1"/>
</dbReference>
<dbReference type="PANTHER" id="PTHR37314">
    <property type="entry name" value="SLR0142 PROTEIN"/>
    <property type="match status" value="1"/>
</dbReference>
<dbReference type="InterPro" id="IPR010699">
    <property type="entry name" value="DUF1275"/>
</dbReference>
<feature type="transmembrane region" description="Helical" evidence="1">
    <location>
        <begin position="92"/>
        <end position="113"/>
    </location>
</feature>
<reference evidence="2" key="1">
    <citation type="submission" date="2021-01" db="EMBL/GenBank/DDBJ databases">
        <authorList>
            <person name="Corre E."/>
            <person name="Pelletier E."/>
            <person name="Niang G."/>
            <person name="Scheremetjew M."/>
            <person name="Finn R."/>
            <person name="Kale V."/>
            <person name="Holt S."/>
            <person name="Cochrane G."/>
            <person name="Meng A."/>
            <person name="Brown T."/>
            <person name="Cohen L."/>
        </authorList>
    </citation>
    <scope>NUCLEOTIDE SEQUENCE</scope>
    <source>
        <strain evidence="2">RCC3387</strain>
    </source>
</reference>
<sequence length="336" mass="36306">MLLECGAVVSHVTGHATALGLRMEGLRIHHFAGGNMTEVYDHTESTLTSDSLNGHMSAMQEAGDVLVFFIFGAFLCGLIIPKNALFFGGKSFYGIALLGNSVLLLAAVLAVAARNEALAEAFTACASGLQNAMCTMHLGAVVRTTHVTGTSTDIGSTLGRITMIMLRRGCRRRRLTHVEQAEVEVDFTKLKILSAILGSFIFGCFLGAFSYSHIGMYTLCVSASLTGFMGILYTCFRSNLKRALKKAMVQKLAEEMHEVRDMMQHAKTVAAEKSAGVDVSVSSNGDDGDDDEEFGHMLSILHDLQEQVHDFVETASQHSRSTALSDRPNPVHVQVV</sequence>
<protein>
    <submittedName>
        <fullName evidence="2">Uncharacterized protein</fullName>
    </submittedName>
</protein>
<keyword evidence="1" id="KW-0812">Transmembrane</keyword>
<dbReference type="EMBL" id="HBGW01004552">
    <property type="protein sequence ID" value="CAD9493942.1"/>
    <property type="molecule type" value="Transcribed_RNA"/>
</dbReference>
<accession>A0A7S2HLH4</accession>
<feature type="transmembrane region" description="Helical" evidence="1">
    <location>
        <begin position="216"/>
        <end position="236"/>
    </location>
</feature>